<dbReference type="Proteomes" id="UP000001396">
    <property type="component" value="Unassembled WGS sequence"/>
</dbReference>
<evidence type="ECO:0000313" key="1">
    <source>
        <dbReference type="EMBL" id="EFA78368.1"/>
    </source>
</evidence>
<dbReference type="InParanoid" id="D3BKD8"/>
<evidence type="ECO:0000313" key="2">
    <source>
        <dbReference type="Proteomes" id="UP000001396"/>
    </source>
</evidence>
<dbReference type="AlphaFoldDB" id="D3BKD8"/>
<dbReference type="RefSeq" id="XP_020430493.1">
    <property type="nucleotide sequence ID" value="XM_020579818.1"/>
</dbReference>
<comment type="caution">
    <text evidence="1">The sequence shown here is derived from an EMBL/GenBank/DDBJ whole genome shotgun (WGS) entry which is preliminary data.</text>
</comment>
<dbReference type="FunCoup" id="D3BKD8">
    <property type="interactions" value="805"/>
</dbReference>
<keyword evidence="2" id="KW-1185">Reference proteome</keyword>
<dbReference type="OMA" id="NINKITW"/>
<name>D3BKD8_HETP5</name>
<reference evidence="1 2" key="1">
    <citation type="journal article" date="2011" name="Genome Res.">
        <title>Phylogeny-wide analysis of social amoeba genomes highlights ancient origins for complex intercellular communication.</title>
        <authorList>
            <person name="Heidel A.J."/>
            <person name="Lawal H.M."/>
            <person name="Felder M."/>
            <person name="Schilde C."/>
            <person name="Helps N.R."/>
            <person name="Tunggal B."/>
            <person name="Rivero F."/>
            <person name="John U."/>
            <person name="Schleicher M."/>
            <person name="Eichinger L."/>
            <person name="Platzer M."/>
            <person name="Noegel A.A."/>
            <person name="Schaap P."/>
            <person name="Gloeckner G."/>
        </authorList>
    </citation>
    <scope>NUCLEOTIDE SEQUENCE [LARGE SCALE GENOMIC DNA]</scope>
    <source>
        <strain evidence="2">ATCC 26659 / Pp 5 / PN500</strain>
    </source>
</reference>
<proteinExistence type="predicted"/>
<sequence>METEIMIETNLIPSSPHTNQVVDVLNNNENSISSSNNNNNKELKGESGYWSHDVLSIIYTLSNWLRGIEEKHFDPEEYKEKEKELWKEWEWVLSTTEEFVLKQNQQESEKVLGELNNLKKTASNLKVKPYFINQASELLKIQTDLHLDTLKSPLDSNKRSAVISTVINTMESQWLNYIKERFFYDEEEAKEPVEDGWVESSGSDSKSISNTFLSEISEVQEIKQNLKLNNTSFEDIIILNKNINKITWIQFLDSFKGQKYSKGITARMKDIGFQASHGLDGSLNARVLGDITWSIWNALNTALKQIRELTQEESRELVENVSLLQPVLLKLWLNTKINSKIGVKNEGLVVEKWKKDELSKKKKILDLKRSGKLDKYTGEKTIVMAHERREISSLRSTLEQKLKLRPNN</sequence>
<organism evidence="1 2">
    <name type="scientific">Heterostelium pallidum (strain ATCC 26659 / Pp 5 / PN500)</name>
    <name type="common">Cellular slime mold</name>
    <name type="synonym">Polysphondylium pallidum</name>
    <dbReference type="NCBI Taxonomy" id="670386"/>
    <lineage>
        <taxon>Eukaryota</taxon>
        <taxon>Amoebozoa</taxon>
        <taxon>Evosea</taxon>
        <taxon>Eumycetozoa</taxon>
        <taxon>Dictyostelia</taxon>
        <taxon>Acytosteliales</taxon>
        <taxon>Acytosteliaceae</taxon>
        <taxon>Heterostelium</taxon>
    </lineage>
</organism>
<gene>
    <name evidence="1" type="ORF">PPL_09019</name>
</gene>
<dbReference type="GeneID" id="31364495"/>
<protein>
    <submittedName>
        <fullName evidence="1">Uncharacterized protein</fullName>
    </submittedName>
</protein>
<accession>D3BKD8</accession>
<dbReference type="EMBL" id="ADBJ01000038">
    <property type="protein sequence ID" value="EFA78368.1"/>
    <property type="molecule type" value="Genomic_DNA"/>
</dbReference>